<dbReference type="GO" id="GO:0008168">
    <property type="term" value="F:methyltransferase activity"/>
    <property type="evidence" value="ECO:0007669"/>
    <property type="project" value="UniProtKB-KW"/>
</dbReference>
<sequence length="281" mass="32860">MNTIYILYFYKEGVTMKLDLNAVGETALLTLYARAKDYESEQSVLKDQKSWDILKHIDYDFDQFKDVKMSYYGILGRAKVIDDEIRKFISLYPDCIVVSLGAGLDTMFYRVDNGYIDWYNIDFAGVIEARTHFFEPHERVHNLVSSITDELWTKNIEVNGRKLLLVSEGVVMYLTLDEMKQFLGLLTDSFEEFTLYLDMISPYVAKRTKQHDMLSKMNVSFQWGTKDGHEIVVMNPKLKQTGLINFTGSMLSLAPIVYKLLYPFIYLFNNRMGIYEYKRNL</sequence>
<name>W1V1R7_9FIRM</name>
<dbReference type="InterPro" id="IPR016874">
    <property type="entry name" value="TcmP-like"/>
</dbReference>
<evidence type="ECO:0000313" key="4">
    <source>
        <dbReference type="EMBL" id="ETI97803.1"/>
    </source>
</evidence>
<reference evidence="4 5" key="1">
    <citation type="submission" date="2013-12" db="EMBL/GenBank/DDBJ databases">
        <title>A Varibaculum cambriense genome reconstructed from a premature infant gut community with otherwise low bacterial novelty that shifts toward anaerobic metabolism during the third week of life.</title>
        <authorList>
            <person name="Brown C.T."/>
            <person name="Sharon I."/>
            <person name="Thomas B.C."/>
            <person name="Castelle C.J."/>
            <person name="Morowitz M.J."/>
            <person name="Banfield J.F."/>
        </authorList>
    </citation>
    <scope>NUCLEOTIDE SEQUENCE [LARGE SCALE GENOMIC DNA]</scope>
    <source>
        <strain evidence="5">DORA_11</strain>
    </source>
</reference>
<dbReference type="EMBL" id="AZMJ01000575">
    <property type="protein sequence ID" value="ETI97803.1"/>
    <property type="molecule type" value="Genomic_DNA"/>
</dbReference>
<keyword evidence="1 4" id="KW-0489">Methyltransferase</keyword>
<dbReference type="SUPFAM" id="SSF53335">
    <property type="entry name" value="S-adenosyl-L-methionine-dependent methyltransferases"/>
    <property type="match status" value="1"/>
</dbReference>
<dbReference type="InterPro" id="IPR029063">
    <property type="entry name" value="SAM-dependent_MTases_sf"/>
</dbReference>
<dbReference type="AlphaFoldDB" id="W1V1R7"/>
<feature type="transmembrane region" description="Helical" evidence="3">
    <location>
        <begin position="243"/>
        <end position="268"/>
    </location>
</feature>
<accession>W1V1R7</accession>
<dbReference type="PANTHER" id="PTHR43619">
    <property type="entry name" value="S-ADENOSYL-L-METHIONINE-DEPENDENT METHYLTRANSFERASE YKTD-RELATED"/>
    <property type="match status" value="1"/>
</dbReference>
<organism evidence="4 5">
    <name type="scientific">Veillonella dispar DORA_11</name>
    <dbReference type="NCBI Taxonomy" id="1403949"/>
    <lineage>
        <taxon>Bacteria</taxon>
        <taxon>Bacillati</taxon>
        <taxon>Bacillota</taxon>
        <taxon>Negativicutes</taxon>
        <taxon>Veillonellales</taxon>
        <taxon>Veillonellaceae</taxon>
        <taxon>Veillonella</taxon>
    </lineage>
</organism>
<proteinExistence type="predicted"/>
<evidence type="ECO:0000256" key="2">
    <source>
        <dbReference type="ARBA" id="ARBA00022679"/>
    </source>
</evidence>
<keyword evidence="3" id="KW-0472">Membrane</keyword>
<dbReference type="PANTHER" id="PTHR43619:SF2">
    <property type="entry name" value="S-ADENOSYL-L-METHIONINE-DEPENDENT METHYLTRANSFERASES SUPERFAMILY PROTEIN"/>
    <property type="match status" value="1"/>
</dbReference>
<dbReference type="GO" id="GO:0032259">
    <property type="term" value="P:methylation"/>
    <property type="evidence" value="ECO:0007669"/>
    <property type="project" value="UniProtKB-KW"/>
</dbReference>
<dbReference type="PATRIC" id="fig|1403949.3.peg.1524"/>
<evidence type="ECO:0000256" key="3">
    <source>
        <dbReference type="SAM" id="Phobius"/>
    </source>
</evidence>
<dbReference type="Gene3D" id="3.40.50.150">
    <property type="entry name" value="Vaccinia Virus protein VP39"/>
    <property type="match status" value="1"/>
</dbReference>
<dbReference type="Proteomes" id="UP000018855">
    <property type="component" value="Unassembled WGS sequence"/>
</dbReference>
<gene>
    <name evidence="4" type="ORF">Q619_VDC00575G0116</name>
</gene>
<comment type="caution">
    <text evidence="4">The sequence shown here is derived from an EMBL/GenBank/DDBJ whole genome shotgun (WGS) entry which is preliminary data.</text>
</comment>
<evidence type="ECO:0000313" key="5">
    <source>
        <dbReference type="Proteomes" id="UP000018855"/>
    </source>
</evidence>
<dbReference type="PIRSF" id="PIRSF028177">
    <property type="entry name" value="Polyketide_synth_Omtfrase_TcmP"/>
    <property type="match status" value="1"/>
</dbReference>
<keyword evidence="2 4" id="KW-0808">Transferase</keyword>
<keyword evidence="3" id="KW-0812">Transmembrane</keyword>
<keyword evidence="3" id="KW-1133">Transmembrane helix</keyword>
<protein>
    <submittedName>
        <fullName evidence="4">O-methyltransferase protein</fullName>
    </submittedName>
</protein>
<dbReference type="InterPro" id="IPR007213">
    <property type="entry name" value="Ppm1/Ppm2/Tcmp"/>
</dbReference>
<dbReference type="Pfam" id="PF04072">
    <property type="entry name" value="LCM"/>
    <property type="match status" value="1"/>
</dbReference>
<evidence type="ECO:0000256" key="1">
    <source>
        <dbReference type="ARBA" id="ARBA00022603"/>
    </source>
</evidence>